<protein>
    <recommendedName>
        <fullName evidence="5">ATP-grasp domain-containing protein</fullName>
    </recommendedName>
</protein>
<dbReference type="EMBL" id="DS268113">
    <property type="protein sequence ID" value="KMM71353.1"/>
    <property type="molecule type" value="Genomic_DNA"/>
</dbReference>
<dbReference type="Gene3D" id="3.30.470.20">
    <property type="entry name" value="ATP-grasp fold, B domain"/>
    <property type="match status" value="1"/>
</dbReference>
<reference evidence="7" key="2">
    <citation type="journal article" date="2009" name="Genome Res.">
        <title>Comparative genomic analyses of the human fungal pathogens Coccidioides and their relatives.</title>
        <authorList>
            <person name="Sharpton T.J."/>
            <person name="Stajich J.E."/>
            <person name="Rounsley S.D."/>
            <person name="Gardner M.J."/>
            <person name="Wortman J.R."/>
            <person name="Jordar V.S."/>
            <person name="Maiti R."/>
            <person name="Kodira C.D."/>
            <person name="Neafsey D.E."/>
            <person name="Zeng Q."/>
            <person name="Hung C.-Y."/>
            <person name="McMahan C."/>
            <person name="Muszewska A."/>
            <person name="Grynberg M."/>
            <person name="Mandel M.A."/>
            <person name="Kellner E.M."/>
            <person name="Barker B.M."/>
            <person name="Galgiani J.N."/>
            <person name="Orbach M.J."/>
            <person name="Kirkland T.N."/>
            <person name="Cole G.T."/>
            <person name="Henn M.R."/>
            <person name="Birren B.W."/>
            <person name="Taylor J.W."/>
        </authorList>
    </citation>
    <scope>NUCLEOTIDE SEQUENCE [LARGE SCALE GENOMIC DNA]</scope>
    <source>
        <strain evidence="7">RMSCC 3488</strain>
    </source>
</reference>
<dbReference type="InterPro" id="IPR041472">
    <property type="entry name" value="BL00235/CARNS1_N"/>
</dbReference>
<proteinExistence type="predicted"/>
<evidence type="ECO:0000256" key="4">
    <source>
        <dbReference type="PROSITE-ProRule" id="PRU00409"/>
    </source>
</evidence>
<keyword evidence="1" id="KW-0436">Ligase</keyword>
<dbReference type="OrthoDB" id="434648at2759"/>
<dbReference type="GO" id="GO:0016874">
    <property type="term" value="F:ligase activity"/>
    <property type="evidence" value="ECO:0007669"/>
    <property type="project" value="UniProtKB-KW"/>
</dbReference>
<keyword evidence="3 4" id="KW-0067">ATP-binding</keyword>
<dbReference type="GO" id="GO:0046872">
    <property type="term" value="F:metal ion binding"/>
    <property type="evidence" value="ECO:0007669"/>
    <property type="project" value="InterPro"/>
</dbReference>
<evidence type="ECO:0000256" key="2">
    <source>
        <dbReference type="ARBA" id="ARBA00022741"/>
    </source>
</evidence>
<sequence length="663" mass="73569">MELEYMGKNSIGDEAFVSEAFLVDVPSSKALAKVSCRWRLSASTTDVDARQYFHSLDLLMGIVPISRTNEPCEDNKNGDLIPYATGTALENLVHACCMIRASVDQIEVAAKVILVSRNGYMCRSDILELRMRDSAFVGSVIRFPTSDGYFSPITAHGERSLLALLSSAPGALLVKRSPTSYDEALDLIEGELRVRLSFDWVLPTKPAVRKVAVIGGRPMFDRQKGSFGHQGTFEAALALGISVVVVDRPGHWLEGETYSYLRDDFIPVDVTDDAKLPSRIAEVLKGRKIHGIVTFSDEFVIATAKAAGILGLPIEPILAILNAHNKYETRKLIKSNIQTLRLDRVEQLCDSSVAEKVRNMQYPLVVKPCQNGGSRGVKRVDHYSSMPQAIRQLEEAGFSKYGILLETYVGGPEVDANFVLWDGEILFFEISDDFPCQADAIDATVSDNFAETIVLLPSRLDTEEIELIRSSLHQSLLQLGFRSGVFHLEARVQNSSMRYKETNGVLDLADADSTTESKPDVFLIEVNARPPGLQSVFATTYTYGVDYCALQFLRALEDGERFKALSKSFSCQAQYWCELVMIPIHREKIVVPDDFCERVIEQLPEIGPYMSRAECIVSAKVVSPVGGTGFIGYFLLYSRTSRRHLLEMGGRIKEVSKKILDGI</sequence>
<dbReference type="GO" id="GO:0005524">
    <property type="term" value="F:ATP binding"/>
    <property type="evidence" value="ECO:0007669"/>
    <property type="project" value="UniProtKB-UniRule"/>
</dbReference>
<evidence type="ECO:0000256" key="3">
    <source>
        <dbReference type="ARBA" id="ARBA00022840"/>
    </source>
</evidence>
<gene>
    <name evidence="6" type="ORF">CPAG_07660</name>
</gene>
<dbReference type="InterPro" id="IPR011761">
    <property type="entry name" value="ATP-grasp"/>
</dbReference>
<dbReference type="Pfam" id="PF18130">
    <property type="entry name" value="ATPgrasp_N"/>
    <property type="match status" value="1"/>
</dbReference>
<organism evidence="6 7">
    <name type="scientific">Coccidioides posadasii RMSCC 3488</name>
    <dbReference type="NCBI Taxonomy" id="454284"/>
    <lineage>
        <taxon>Eukaryota</taxon>
        <taxon>Fungi</taxon>
        <taxon>Dikarya</taxon>
        <taxon>Ascomycota</taxon>
        <taxon>Pezizomycotina</taxon>
        <taxon>Eurotiomycetes</taxon>
        <taxon>Eurotiomycetidae</taxon>
        <taxon>Onygenales</taxon>
        <taxon>Onygenaceae</taxon>
        <taxon>Coccidioides</taxon>
    </lineage>
</organism>
<dbReference type="Proteomes" id="UP000054567">
    <property type="component" value="Unassembled WGS sequence"/>
</dbReference>
<dbReference type="InterPro" id="IPR052032">
    <property type="entry name" value="ATP-dep_AA_Ligase"/>
</dbReference>
<dbReference type="PROSITE" id="PS50975">
    <property type="entry name" value="ATP_GRASP"/>
    <property type="match status" value="1"/>
</dbReference>
<dbReference type="VEuPathDB" id="FungiDB:CPAG_07660"/>
<evidence type="ECO:0000259" key="5">
    <source>
        <dbReference type="PROSITE" id="PS50975"/>
    </source>
</evidence>
<dbReference type="PANTHER" id="PTHR43585:SF2">
    <property type="entry name" value="ATP-GRASP ENZYME FSQD"/>
    <property type="match status" value="1"/>
</dbReference>
<name>A0A0J6FLV7_COCPO</name>
<dbReference type="Pfam" id="PF13535">
    <property type="entry name" value="ATP-grasp_4"/>
    <property type="match status" value="1"/>
</dbReference>
<dbReference type="PANTHER" id="PTHR43585">
    <property type="entry name" value="FUMIPYRROLE BIOSYNTHESIS PROTEIN C"/>
    <property type="match status" value="1"/>
</dbReference>
<dbReference type="Gene3D" id="3.40.50.20">
    <property type="match status" value="1"/>
</dbReference>
<feature type="domain" description="ATP-grasp" evidence="5">
    <location>
        <begin position="329"/>
        <end position="556"/>
    </location>
</feature>
<keyword evidence="2 4" id="KW-0547">Nucleotide-binding</keyword>
<dbReference type="SUPFAM" id="SSF56059">
    <property type="entry name" value="Glutathione synthetase ATP-binding domain-like"/>
    <property type="match status" value="1"/>
</dbReference>
<reference evidence="7" key="3">
    <citation type="journal article" date="2010" name="Genome Res.">
        <title>Population genomic sequencing of Coccidioides fungi reveals recent hybridization and transposon control.</title>
        <authorList>
            <person name="Neafsey D.E."/>
            <person name="Barker B.M."/>
            <person name="Sharpton T.J."/>
            <person name="Stajich J.E."/>
            <person name="Park D.J."/>
            <person name="Whiston E."/>
            <person name="Hung C.-Y."/>
            <person name="McMahan C."/>
            <person name="White J."/>
            <person name="Sykes S."/>
            <person name="Heiman D."/>
            <person name="Young S."/>
            <person name="Zeng Q."/>
            <person name="Abouelleil A."/>
            <person name="Aftuck L."/>
            <person name="Bessette D."/>
            <person name="Brown A."/>
            <person name="FitzGerald M."/>
            <person name="Lui A."/>
            <person name="Macdonald J.P."/>
            <person name="Priest M."/>
            <person name="Orbach M.J."/>
            <person name="Galgiani J.N."/>
            <person name="Kirkland T.N."/>
            <person name="Cole G.T."/>
            <person name="Birren B.W."/>
            <person name="Henn M.R."/>
            <person name="Taylor J.W."/>
            <person name="Rounsley S.D."/>
        </authorList>
    </citation>
    <scope>NUCLEOTIDE SEQUENCE [LARGE SCALE GENOMIC DNA]</scope>
    <source>
        <strain evidence="7">RMSCC 3488</strain>
    </source>
</reference>
<reference evidence="6 7" key="1">
    <citation type="submission" date="2007-06" db="EMBL/GenBank/DDBJ databases">
        <title>The Genome Sequence of Coccidioides posadasii RMSCC_3488.</title>
        <authorList>
            <consortium name="Coccidioides Genome Resources Consortium"/>
            <consortium name="The Broad Institute Genome Sequencing Platform"/>
            <person name="Henn M.R."/>
            <person name="Sykes S."/>
            <person name="Young S."/>
            <person name="Jaffe D."/>
            <person name="Berlin A."/>
            <person name="Alvarez P."/>
            <person name="Butler J."/>
            <person name="Gnerre S."/>
            <person name="Grabherr M."/>
            <person name="Mauceli E."/>
            <person name="Brockman W."/>
            <person name="Kodira C."/>
            <person name="Alvarado L."/>
            <person name="Zeng Q."/>
            <person name="Crawford M."/>
            <person name="Antoine C."/>
            <person name="Devon K."/>
            <person name="Galgiani J."/>
            <person name="Orsborn K."/>
            <person name="Lewis M.L."/>
            <person name="Nusbaum C."/>
            <person name="Galagan J."/>
            <person name="Birren B."/>
        </authorList>
    </citation>
    <scope>NUCLEOTIDE SEQUENCE [LARGE SCALE GENOMIC DNA]</scope>
    <source>
        <strain evidence="6 7">RMSCC 3488</strain>
    </source>
</reference>
<evidence type="ECO:0000256" key="1">
    <source>
        <dbReference type="ARBA" id="ARBA00022598"/>
    </source>
</evidence>
<evidence type="ECO:0000313" key="7">
    <source>
        <dbReference type="Proteomes" id="UP000054567"/>
    </source>
</evidence>
<dbReference type="AlphaFoldDB" id="A0A0J6FLV7"/>
<accession>A0A0J6FLV7</accession>
<evidence type="ECO:0000313" key="6">
    <source>
        <dbReference type="EMBL" id="KMM71353.1"/>
    </source>
</evidence>